<evidence type="ECO:0000313" key="2">
    <source>
        <dbReference type="EMBL" id="OQR87171.1"/>
    </source>
</evidence>
<feature type="region of interest" description="Disordered" evidence="1">
    <location>
        <begin position="49"/>
        <end position="80"/>
    </location>
</feature>
<feature type="compositionally biased region" description="Basic residues" evidence="1">
    <location>
        <begin position="50"/>
        <end position="62"/>
    </location>
</feature>
<name>A0A1V9YNE6_9STRA</name>
<reference evidence="2 3" key="1">
    <citation type="journal article" date="2014" name="Genome Biol. Evol.">
        <title>The secreted proteins of Achlya hypogyna and Thraustotheca clavata identify the ancestral oomycete secretome and reveal gene acquisitions by horizontal gene transfer.</title>
        <authorList>
            <person name="Misner I."/>
            <person name="Blouin N."/>
            <person name="Leonard G."/>
            <person name="Richards T.A."/>
            <person name="Lane C.E."/>
        </authorList>
    </citation>
    <scope>NUCLEOTIDE SEQUENCE [LARGE SCALE GENOMIC DNA]</scope>
    <source>
        <strain evidence="2 3">ATCC 34112</strain>
    </source>
</reference>
<dbReference type="OrthoDB" id="89365at2759"/>
<accession>A0A1V9YNE6</accession>
<organism evidence="2 3">
    <name type="scientific">Thraustotheca clavata</name>
    <dbReference type="NCBI Taxonomy" id="74557"/>
    <lineage>
        <taxon>Eukaryota</taxon>
        <taxon>Sar</taxon>
        <taxon>Stramenopiles</taxon>
        <taxon>Oomycota</taxon>
        <taxon>Saprolegniomycetes</taxon>
        <taxon>Saprolegniales</taxon>
        <taxon>Achlyaceae</taxon>
        <taxon>Thraustotheca</taxon>
    </lineage>
</organism>
<dbReference type="AlphaFoldDB" id="A0A1V9YNE6"/>
<sequence length="124" mass="14275">MPRIAAQSEFMCKYTYKPCTNPRSIKRNGNLHTLCEFHRNKANTIQREYARKKRSRKAKAKHNSAISSEDATIYMDKPTTEEESVLKESDMAMLKTEESIFKENDGVIAPEDWVVLLDLFSLSA</sequence>
<keyword evidence="3" id="KW-1185">Reference proteome</keyword>
<proteinExistence type="predicted"/>
<comment type="caution">
    <text evidence="2">The sequence shown here is derived from an EMBL/GenBank/DDBJ whole genome shotgun (WGS) entry which is preliminary data.</text>
</comment>
<dbReference type="EMBL" id="JNBS01003441">
    <property type="protein sequence ID" value="OQR87171.1"/>
    <property type="molecule type" value="Genomic_DNA"/>
</dbReference>
<evidence type="ECO:0000313" key="3">
    <source>
        <dbReference type="Proteomes" id="UP000243217"/>
    </source>
</evidence>
<gene>
    <name evidence="2" type="ORF">THRCLA_22929</name>
</gene>
<dbReference type="Proteomes" id="UP000243217">
    <property type="component" value="Unassembled WGS sequence"/>
</dbReference>
<protein>
    <submittedName>
        <fullName evidence="2">Uncharacterized protein</fullName>
    </submittedName>
</protein>
<evidence type="ECO:0000256" key="1">
    <source>
        <dbReference type="SAM" id="MobiDB-lite"/>
    </source>
</evidence>